<keyword evidence="1" id="KW-0732">Signal</keyword>
<dbReference type="EMBL" id="WMLF01000049">
    <property type="protein sequence ID" value="MBB1243040.1"/>
    <property type="molecule type" value="Genomic_DNA"/>
</dbReference>
<accession>A0ABR6ECJ3</accession>
<comment type="caution">
    <text evidence="2">The sequence shown here is derived from an EMBL/GenBank/DDBJ whole genome shotgun (WGS) entry which is preliminary data.</text>
</comment>
<gene>
    <name evidence="2" type="ORF">GL263_05595</name>
</gene>
<evidence type="ECO:0000313" key="3">
    <source>
        <dbReference type="Proteomes" id="UP000766698"/>
    </source>
</evidence>
<evidence type="ECO:0000313" key="2">
    <source>
        <dbReference type="EMBL" id="MBB1243040.1"/>
    </source>
</evidence>
<reference evidence="3" key="1">
    <citation type="journal article" date="2020" name="Syst. Appl. Microbiol.">
        <title>Streptomyces alkaliterrae sp. nov., isolated from an alkaline soil, and emended descriptions of Streptomyces alkaliphilus, Streptomyces calidiresistens and Streptomyces durbertensis.</title>
        <authorList>
            <person name="Swiecimska M."/>
            <person name="Golinska P."/>
            <person name="Nouioui I."/>
            <person name="Wypij M."/>
            <person name="Rai M."/>
            <person name="Sangal V."/>
            <person name="Goodfellow M."/>
        </authorList>
    </citation>
    <scope>NUCLEOTIDE SEQUENCE [LARGE SCALE GENOMIC DNA]</scope>
    <source>
        <strain evidence="3">DSM 104538</strain>
    </source>
</reference>
<sequence length="206" mass="20384">MRFSNQGKLAVFAACAAAALAPAGTAVAGQSGSQVPVDVPLQSLEAALPLDAPTVSATVPSRPLGQPAVKPAMSEDRVNVPLVPEMGAMLQAPAALVEVPLPTTDLTPDGSTARVGTASDLTAVTPAAEVIAPLTNPARTGLPGLAMPDASVTTPAAQGTRFADVDLVDKDGGSRVPLRKALEDAGQALGGALGTAQGTLSALPTR</sequence>
<feature type="chain" id="PRO_5047050473" description="Secreted protein" evidence="1">
    <location>
        <begin position="29"/>
        <end position="206"/>
    </location>
</feature>
<protein>
    <recommendedName>
        <fullName evidence="4">Secreted protein</fullName>
    </recommendedName>
</protein>
<evidence type="ECO:0008006" key="4">
    <source>
        <dbReference type="Google" id="ProtNLM"/>
    </source>
</evidence>
<evidence type="ECO:0000256" key="1">
    <source>
        <dbReference type="SAM" id="SignalP"/>
    </source>
</evidence>
<proteinExistence type="predicted"/>
<dbReference type="Proteomes" id="UP000766698">
    <property type="component" value="Unassembled WGS sequence"/>
</dbReference>
<keyword evidence="3" id="KW-1185">Reference proteome</keyword>
<name>A0ABR6ECJ3_9ACTN</name>
<dbReference type="RefSeq" id="WP_182854447.1">
    <property type="nucleotide sequence ID" value="NZ_WMLF01000049.1"/>
</dbReference>
<feature type="signal peptide" evidence="1">
    <location>
        <begin position="1"/>
        <end position="28"/>
    </location>
</feature>
<organism evidence="2 3">
    <name type="scientific">Streptomyces durbertensis</name>
    <dbReference type="NCBI Taxonomy" id="2448886"/>
    <lineage>
        <taxon>Bacteria</taxon>
        <taxon>Bacillati</taxon>
        <taxon>Actinomycetota</taxon>
        <taxon>Actinomycetes</taxon>
        <taxon>Kitasatosporales</taxon>
        <taxon>Streptomycetaceae</taxon>
        <taxon>Streptomyces</taxon>
    </lineage>
</organism>